<dbReference type="CDD" id="cd04670">
    <property type="entry name" value="NUDIX_ASFGF2_Nudt6"/>
    <property type="match status" value="1"/>
</dbReference>
<dbReference type="GO" id="GO:0051287">
    <property type="term" value="F:NAD binding"/>
    <property type="evidence" value="ECO:0007669"/>
    <property type="project" value="TreeGrafter"/>
</dbReference>
<dbReference type="GO" id="GO:0035529">
    <property type="term" value="F:NADH pyrophosphatase activity"/>
    <property type="evidence" value="ECO:0007669"/>
    <property type="project" value="TreeGrafter"/>
</dbReference>
<dbReference type="GO" id="GO:0047631">
    <property type="term" value="F:ADP-ribose diphosphatase activity"/>
    <property type="evidence" value="ECO:0007669"/>
    <property type="project" value="TreeGrafter"/>
</dbReference>
<dbReference type="InterPro" id="IPR015797">
    <property type="entry name" value="NUDIX_hydrolase-like_dom_sf"/>
</dbReference>
<evidence type="ECO:0000256" key="2">
    <source>
        <dbReference type="ARBA" id="ARBA00022723"/>
    </source>
</evidence>
<dbReference type="InterPro" id="IPR003293">
    <property type="entry name" value="Nudix_hydrolase6-like"/>
</dbReference>
<dbReference type="InterPro" id="IPR000086">
    <property type="entry name" value="NUDIX_hydrolase_dom"/>
</dbReference>
<dbReference type="AlphaFoldDB" id="A0A843U980"/>
<dbReference type="Proteomes" id="UP000652761">
    <property type="component" value="Unassembled WGS sequence"/>
</dbReference>
<reference evidence="5" key="1">
    <citation type="submission" date="2017-07" db="EMBL/GenBank/DDBJ databases">
        <title>Taro Niue Genome Assembly and Annotation.</title>
        <authorList>
            <person name="Atibalentja N."/>
            <person name="Keating K."/>
            <person name="Fields C.J."/>
        </authorList>
    </citation>
    <scope>NUCLEOTIDE SEQUENCE</scope>
    <source>
        <strain evidence="5">Niue_2</strain>
        <tissue evidence="5">Leaf</tissue>
    </source>
</reference>
<dbReference type="PROSITE" id="PS00893">
    <property type="entry name" value="NUDIX_BOX"/>
    <property type="match status" value="1"/>
</dbReference>
<comment type="caution">
    <text evidence="5">The sequence shown here is derived from an EMBL/GenBank/DDBJ whole genome shotgun (WGS) entry which is preliminary data.</text>
</comment>
<proteinExistence type="inferred from homology"/>
<name>A0A843U980_COLES</name>
<comment type="similarity">
    <text evidence="1">Belongs to the Nudix hydrolase family.</text>
</comment>
<dbReference type="GO" id="GO:0046872">
    <property type="term" value="F:metal ion binding"/>
    <property type="evidence" value="ECO:0007669"/>
    <property type="project" value="UniProtKB-KW"/>
</dbReference>
<evidence type="ECO:0000256" key="1">
    <source>
        <dbReference type="ARBA" id="ARBA00005582"/>
    </source>
</evidence>
<keyword evidence="6" id="KW-1185">Reference proteome</keyword>
<protein>
    <recommendedName>
        <fullName evidence="4">Nudix hydrolase domain-containing protein</fullName>
    </recommendedName>
</protein>
<dbReference type="PANTHER" id="PTHR13994:SF53">
    <property type="entry name" value="NUDIX HYDROLASE 8-LIKE"/>
    <property type="match status" value="1"/>
</dbReference>
<evidence type="ECO:0000259" key="4">
    <source>
        <dbReference type="PROSITE" id="PS51462"/>
    </source>
</evidence>
<keyword evidence="3" id="KW-0378">Hydrolase</keyword>
<keyword evidence="2" id="KW-0479">Metal-binding</keyword>
<dbReference type="FunFam" id="3.40.630.30:FF:000016">
    <property type="entry name" value="nudix hydrolase 2"/>
    <property type="match status" value="1"/>
</dbReference>
<gene>
    <name evidence="5" type="ORF">Taro_011182</name>
</gene>
<evidence type="ECO:0000313" key="6">
    <source>
        <dbReference type="Proteomes" id="UP000652761"/>
    </source>
</evidence>
<dbReference type="SUPFAM" id="SSF55811">
    <property type="entry name" value="Nudix"/>
    <property type="match status" value="1"/>
</dbReference>
<dbReference type="Gene3D" id="3.90.79.10">
    <property type="entry name" value="Nucleoside Triphosphate Pyrophosphohydrolase"/>
    <property type="match status" value="1"/>
</dbReference>
<dbReference type="PANTHER" id="PTHR13994">
    <property type="entry name" value="NUDIX HYDROLASE RELATED"/>
    <property type="match status" value="1"/>
</dbReference>
<evidence type="ECO:0000256" key="3">
    <source>
        <dbReference type="ARBA" id="ARBA00022801"/>
    </source>
</evidence>
<dbReference type="InterPro" id="IPR020084">
    <property type="entry name" value="NUDIX_hydrolase_CS"/>
</dbReference>
<feature type="domain" description="Nudix hydrolase" evidence="4">
    <location>
        <begin position="229"/>
        <end position="365"/>
    </location>
</feature>
<dbReference type="Pfam" id="PF18290">
    <property type="entry name" value="Nudix_hydro"/>
    <property type="match status" value="1"/>
</dbReference>
<dbReference type="FunFam" id="3.90.79.10:FF:000015">
    <property type="entry name" value="Nudix hydrolase 8"/>
    <property type="match status" value="1"/>
</dbReference>
<dbReference type="InterPro" id="IPR040618">
    <property type="entry name" value="Pre-Nudix"/>
</dbReference>
<dbReference type="Gene3D" id="3.40.630.30">
    <property type="match status" value="1"/>
</dbReference>
<organism evidence="5 6">
    <name type="scientific">Colocasia esculenta</name>
    <name type="common">Wild taro</name>
    <name type="synonym">Arum esculentum</name>
    <dbReference type="NCBI Taxonomy" id="4460"/>
    <lineage>
        <taxon>Eukaryota</taxon>
        <taxon>Viridiplantae</taxon>
        <taxon>Streptophyta</taxon>
        <taxon>Embryophyta</taxon>
        <taxon>Tracheophyta</taxon>
        <taxon>Spermatophyta</taxon>
        <taxon>Magnoliopsida</taxon>
        <taxon>Liliopsida</taxon>
        <taxon>Araceae</taxon>
        <taxon>Aroideae</taxon>
        <taxon>Colocasieae</taxon>
        <taxon>Colocasia</taxon>
    </lineage>
</organism>
<dbReference type="EMBL" id="NMUH01000416">
    <property type="protein sequence ID" value="MQL78766.1"/>
    <property type="molecule type" value="Genomic_DNA"/>
</dbReference>
<evidence type="ECO:0000313" key="5">
    <source>
        <dbReference type="EMBL" id="MQL78766.1"/>
    </source>
</evidence>
<dbReference type="PRINTS" id="PR01356">
    <property type="entry name" value="GFGPROTEIN"/>
</dbReference>
<dbReference type="OrthoDB" id="447842at2759"/>
<dbReference type="Pfam" id="PF00293">
    <property type="entry name" value="NUDIX"/>
    <property type="match status" value="1"/>
</dbReference>
<sequence length="403" mass="45075">MARGLPPLPLRLLAQRSHLSTGKGAASSALRTCLPSFRKKKRTLVATGVIMSMAALMKSQIVGSYNSSSLLELRIKKASALGFSRKERGSGFTIPKGRPTHLPFHNPGLSIDSNKPRTKAVASVVSPNTSFNITPELLHSYEDEYDGAIIDAECLPSSANAFSASLQTSLDVWKKKGKRGIWLKLLQKQADLVPVAIQEGFTYHHAEPGYIMLTYWIPEGPCMLPATATHQIGIGAFVMNESREVLVVKEKCCPRRCSGVWKLPTGLVNQAEEISEGATREVKEETGIDTMFLEVVAFRHAHLVTFEKSDLFFLCMLRPLTFDIKIDETEVQDAKWMPFDEFIGQQFYQEDCMSRKAIEICLARHENQYKGFTAHQVISKFDDRLSYLYYQELVKPTNGFSSN</sequence>
<accession>A0A843U980</accession>
<dbReference type="PROSITE" id="PS51462">
    <property type="entry name" value="NUDIX"/>
    <property type="match status" value="1"/>
</dbReference>